<keyword evidence="1" id="KW-0812">Transmembrane</keyword>
<feature type="transmembrane region" description="Helical" evidence="1">
    <location>
        <begin position="7"/>
        <end position="25"/>
    </location>
</feature>
<dbReference type="Pfam" id="PF01569">
    <property type="entry name" value="PAP2"/>
    <property type="match status" value="1"/>
</dbReference>
<keyword evidence="1" id="KW-1133">Transmembrane helix</keyword>
<dbReference type="SUPFAM" id="SSF48317">
    <property type="entry name" value="Acid phosphatase/Vanadium-dependent haloperoxidase"/>
    <property type="match status" value="1"/>
</dbReference>
<evidence type="ECO:0000313" key="3">
    <source>
        <dbReference type="EMBL" id="QHS95066.1"/>
    </source>
</evidence>
<evidence type="ECO:0000259" key="2">
    <source>
        <dbReference type="SMART" id="SM00014"/>
    </source>
</evidence>
<feature type="transmembrane region" description="Helical" evidence="1">
    <location>
        <begin position="83"/>
        <end position="101"/>
    </location>
</feature>
<dbReference type="InterPro" id="IPR036938">
    <property type="entry name" value="PAP2/HPO_sf"/>
</dbReference>
<keyword evidence="1" id="KW-0472">Membrane</keyword>
<reference evidence="3" key="1">
    <citation type="journal article" date="2020" name="Nature">
        <title>Giant virus diversity and host interactions through global metagenomics.</title>
        <authorList>
            <person name="Schulz F."/>
            <person name="Roux S."/>
            <person name="Paez-Espino D."/>
            <person name="Jungbluth S."/>
            <person name="Walsh D.A."/>
            <person name="Denef V.J."/>
            <person name="McMahon K.D."/>
            <person name="Konstantinidis K.T."/>
            <person name="Eloe-Fadrosh E.A."/>
            <person name="Kyrpides N.C."/>
            <person name="Woyke T."/>
        </authorList>
    </citation>
    <scope>NUCLEOTIDE SEQUENCE</scope>
    <source>
        <strain evidence="3">GVMAG-M-3300018428-16</strain>
    </source>
</reference>
<dbReference type="EMBL" id="MN739238">
    <property type="protein sequence ID" value="QHS95066.1"/>
    <property type="molecule type" value="Genomic_DNA"/>
</dbReference>
<organism evidence="3">
    <name type="scientific">viral metagenome</name>
    <dbReference type="NCBI Taxonomy" id="1070528"/>
    <lineage>
        <taxon>unclassified sequences</taxon>
        <taxon>metagenomes</taxon>
        <taxon>organismal metagenomes</taxon>
    </lineage>
</organism>
<dbReference type="Gene3D" id="1.20.144.10">
    <property type="entry name" value="Phosphatidic acid phosphatase type 2/haloperoxidase"/>
    <property type="match status" value="1"/>
</dbReference>
<dbReference type="AlphaFoldDB" id="A0A6C0BS88"/>
<protein>
    <recommendedName>
        <fullName evidence="2">Phosphatidic acid phosphatase type 2/haloperoxidase domain-containing protein</fullName>
    </recommendedName>
</protein>
<proteinExistence type="predicted"/>
<feature type="transmembrane region" description="Helical" evidence="1">
    <location>
        <begin position="108"/>
        <end position="127"/>
    </location>
</feature>
<feature type="transmembrane region" description="Helical" evidence="1">
    <location>
        <begin position="133"/>
        <end position="150"/>
    </location>
</feature>
<sequence length="161" mass="18349">MYVRIKSIWDLLSATILLCNYIIIYDSFTGNIHLPLGVILTLTFEKIGKLITGTWYPPVFARPDNACDCSIFNDGGPVGGRPGFPSGHVAMASYFAYIMVFTYFENNYLNLSIATLYPFIMGIARYFKYCHNIYQIIAGWILGFLVAYFIKNITCYKIKKN</sequence>
<feature type="domain" description="Phosphatidic acid phosphatase type 2/haloperoxidase" evidence="2">
    <location>
        <begin position="36"/>
        <end position="151"/>
    </location>
</feature>
<dbReference type="SMART" id="SM00014">
    <property type="entry name" value="acidPPc"/>
    <property type="match status" value="1"/>
</dbReference>
<dbReference type="CDD" id="cd01610">
    <property type="entry name" value="PAP2_like"/>
    <property type="match status" value="1"/>
</dbReference>
<accession>A0A6C0BS88</accession>
<evidence type="ECO:0000256" key="1">
    <source>
        <dbReference type="SAM" id="Phobius"/>
    </source>
</evidence>
<dbReference type="InterPro" id="IPR000326">
    <property type="entry name" value="PAP2/HPO"/>
</dbReference>
<name>A0A6C0BS88_9ZZZZ</name>